<keyword evidence="5 6" id="KW-0472">Membrane</keyword>
<keyword evidence="3 6" id="KW-0812">Transmembrane</keyword>
<dbReference type="Gene3D" id="3.30.870.10">
    <property type="entry name" value="Endonuclease Chain A"/>
    <property type="match status" value="2"/>
</dbReference>
<evidence type="ECO:0000256" key="4">
    <source>
        <dbReference type="ARBA" id="ARBA00022989"/>
    </source>
</evidence>
<dbReference type="PANTHER" id="PTHR21248">
    <property type="entry name" value="CARDIOLIPIN SYNTHASE"/>
    <property type="match status" value="1"/>
</dbReference>
<dbReference type="Proteomes" id="UP000199648">
    <property type="component" value="Unassembled WGS sequence"/>
</dbReference>
<evidence type="ECO:0000256" key="2">
    <source>
        <dbReference type="ARBA" id="ARBA00022475"/>
    </source>
</evidence>
<comment type="subcellular location">
    <subcellularLocation>
        <location evidence="1">Cell membrane</location>
        <topology evidence="1">Multi-pass membrane protein</topology>
    </subcellularLocation>
</comment>
<feature type="domain" description="PLD phosphodiesterase" evidence="7">
    <location>
        <begin position="372"/>
        <end position="399"/>
    </location>
</feature>
<dbReference type="InterPro" id="IPR025202">
    <property type="entry name" value="PLD-like_dom"/>
</dbReference>
<keyword evidence="2" id="KW-1003">Cell membrane</keyword>
<dbReference type="InterPro" id="IPR027379">
    <property type="entry name" value="CLS_N"/>
</dbReference>
<feature type="transmembrane region" description="Helical" evidence="6">
    <location>
        <begin position="33"/>
        <end position="54"/>
    </location>
</feature>
<protein>
    <submittedName>
        <fullName evidence="8">Cardiolipin synthase</fullName>
    </submittedName>
</protein>
<dbReference type="CDD" id="cd09163">
    <property type="entry name" value="PLDc_CLS_unchar2_2"/>
    <property type="match status" value="1"/>
</dbReference>
<dbReference type="STRING" id="415747.SAMN03097708_00820"/>
<evidence type="ECO:0000259" key="7">
    <source>
        <dbReference type="PROSITE" id="PS50035"/>
    </source>
</evidence>
<dbReference type="PANTHER" id="PTHR21248:SF22">
    <property type="entry name" value="PHOSPHOLIPASE D"/>
    <property type="match status" value="1"/>
</dbReference>
<dbReference type="AlphaFoldDB" id="A0A1G5PUZ4"/>
<name>A0A1G5PUZ4_9GAMM</name>
<evidence type="ECO:0000313" key="8">
    <source>
        <dbReference type="EMBL" id="SCZ52859.1"/>
    </source>
</evidence>
<evidence type="ECO:0000256" key="3">
    <source>
        <dbReference type="ARBA" id="ARBA00022692"/>
    </source>
</evidence>
<dbReference type="Pfam" id="PF13091">
    <property type="entry name" value="PLDc_2"/>
    <property type="match status" value="2"/>
</dbReference>
<evidence type="ECO:0000313" key="9">
    <source>
        <dbReference type="Proteomes" id="UP000199648"/>
    </source>
</evidence>
<dbReference type="GO" id="GO:0005886">
    <property type="term" value="C:plasma membrane"/>
    <property type="evidence" value="ECO:0007669"/>
    <property type="project" value="UniProtKB-SubCell"/>
</dbReference>
<dbReference type="InterPro" id="IPR001736">
    <property type="entry name" value="PLipase_D/transphosphatidylase"/>
</dbReference>
<sequence>MTFINFILFAAVIIITFAAARQALFFKREPRSALAWVVFILALPPFGALVFYLFGVNRVRTRARALKPATHTAGAEQPVGTDPLDRLGHAVTGHPRRAGNGVEALFDGESAFPAMLADIEGARQRILLSTYIFDADEAGTAFIDALSSAVARGVDVRVMIDGIGELYSLPRRAVPRLRAVGVRAERFLPPRLWPPRFRINLRNHRKLLIVDDRIAFTGGMNISERHCSAGPRRGRVHDIQFRLKGPVVRDLTEAFAEDWRVVTGEVITPAILPTETGQVTCRMVLDGPNEDLDRLPLMLVGAIGIACERIAIMTPYFLPPRELIVALQAAALRGVRVDLILPAKNNLPYVDWAMRNMLWELLERDIGVHYQPGSFVHSKLFLVDSDYAQIGSANLDSRSLRLNFELVVEVLDEECIGGLYEHFDTALARSQRLTLADVDGRPWPIRLRDGLAWLFTPYL</sequence>
<dbReference type="SMART" id="SM00155">
    <property type="entry name" value="PLDc"/>
    <property type="match status" value="2"/>
</dbReference>
<dbReference type="PROSITE" id="PS50035">
    <property type="entry name" value="PLD"/>
    <property type="match status" value="2"/>
</dbReference>
<dbReference type="CDD" id="cd09157">
    <property type="entry name" value="PLDc_CLS_unchar2_1"/>
    <property type="match status" value="1"/>
</dbReference>
<feature type="domain" description="PLD phosphodiesterase" evidence="7">
    <location>
        <begin position="199"/>
        <end position="226"/>
    </location>
</feature>
<gene>
    <name evidence="8" type="ORF">SAMN03097708_00820</name>
</gene>
<evidence type="ECO:0000256" key="6">
    <source>
        <dbReference type="SAM" id="Phobius"/>
    </source>
</evidence>
<keyword evidence="4 6" id="KW-1133">Transmembrane helix</keyword>
<dbReference type="SUPFAM" id="SSF56024">
    <property type="entry name" value="Phospholipase D/nuclease"/>
    <property type="match status" value="2"/>
</dbReference>
<proteinExistence type="predicted"/>
<evidence type="ECO:0000256" key="1">
    <source>
        <dbReference type="ARBA" id="ARBA00004651"/>
    </source>
</evidence>
<accession>A0A1G5PUZ4</accession>
<dbReference type="Pfam" id="PF13396">
    <property type="entry name" value="PLDc_N"/>
    <property type="match status" value="1"/>
</dbReference>
<dbReference type="EMBL" id="FMWD01000002">
    <property type="protein sequence ID" value="SCZ52859.1"/>
    <property type="molecule type" value="Genomic_DNA"/>
</dbReference>
<reference evidence="8 9" key="1">
    <citation type="submission" date="2016-10" db="EMBL/GenBank/DDBJ databases">
        <authorList>
            <person name="de Groot N.N."/>
        </authorList>
    </citation>
    <scope>NUCLEOTIDE SEQUENCE [LARGE SCALE GENOMIC DNA]</scope>
    <source>
        <strain evidence="8 9">HLD2</strain>
    </source>
</reference>
<keyword evidence="9" id="KW-1185">Reference proteome</keyword>
<dbReference type="GO" id="GO:0008808">
    <property type="term" value="F:cardiolipin synthase activity"/>
    <property type="evidence" value="ECO:0007669"/>
    <property type="project" value="TreeGrafter"/>
</dbReference>
<organism evidence="8 9">
    <name type="scientific">Thiohalomonas denitrificans</name>
    <dbReference type="NCBI Taxonomy" id="415747"/>
    <lineage>
        <taxon>Bacteria</taxon>
        <taxon>Pseudomonadati</taxon>
        <taxon>Pseudomonadota</taxon>
        <taxon>Gammaproteobacteria</taxon>
        <taxon>Thiohalomonadales</taxon>
        <taxon>Thiohalomonadaceae</taxon>
        <taxon>Thiohalomonas</taxon>
    </lineage>
</organism>
<dbReference type="GO" id="GO:0032049">
    <property type="term" value="P:cardiolipin biosynthetic process"/>
    <property type="evidence" value="ECO:0007669"/>
    <property type="project" value="UniProtKB-ARBA"/>
</dbReference>
<evidence type="ECO:0000256" key="5">
    <source>
        <dbReference type="ARBA" id="ARBA00023136"/>
    </source>
</evidence>
<dbReference type="OrthoDB" id="9762009at2"/>
<dbReference type="RefSeq" id="WP_092992879.1">
    <property type="nucleotide sequence ID" value="NZ_FMWD01000002.1"/>
</dbReference>